<evidence type="ECO:0000313" key="10">
    <source>
        <dbReference type="Proteomes" id="UP000007030"/>
    </source>
</evidence>
<feature type="site" description="Important for catalytic activity" evidence="7">
    <location>
        <position position="238"/>
    </location>
</feature>
<keyword evidence="3 7" id="KW-1133">Transmembrane helix</keyword>
<dbReference type="KEGG" id="mhd:Marky_0602"/>
<comment type="catalytic activity">
    <reaction evidence="7">
        <text>a peptidoglycan chain = a peptidoglycan chain with N-acetyl-1,6-anhydromuramyl-[peptide] at the reducing end + a peptidoglycan chain with N-acetylglucosamine at the non-reducing end.</text>
        <dbReference type="EC" id="4.2.2.29"/>
    </reaction>
</comment>
<comment type="similarity">
    <text evidence="7">Belongs to the transglycosylase MltG family.</text>
</comment>
<reference evidence="9 10" key="1">
    <citation type="journal article" date="2012" name="Stand. Genomic Sci.">
        <title>Complete genome sequence of the aerobic, heterotroph Marinithermus hydrothermalis type strain (T1(T)) from a deep-sea hydrothermal vent chimney.</title>
        <authorList>
            <person name="Copeland A."/>
            <person name="Gu W."/>
            <person name="Yasawong M."/>
            <person name="Lapidus A."/>
            <person name="Lucas S."/>
            <person name="Deshpande S."/>
            <person name="Pagani I."/>
            <person name="Tapia R."/>
            <person name="Cheng J.F."/>
            <person name="Goodwin L.A."/>
            <person name="Pitluck S."/>
            <person name="Liolios K."/>
            <person name="Ivanova N."/>
            <person name="Mavromatis K."/>
            <person name="Mikhailova N."/>
            <person name="Pati A."/>
            <person name="Chen A."/>
            <person name="Palaniappan K."/>
            <person name="Land M."/>
            <person name="Pan C."/>
            <person name="Brambilla E.M."/>
            <person name="Rohde M."/>
            <person name="Tindall B.J."/>
            <person name="Sikorski J."/>
            <person name="Goker M."/>
            <person name="Detter J.C."/>
            <person name="Bristow J."/>
            <person name="Eisen J.A."/>
            <person name="Markowitz V."/>
            <person name="Hugenholtz P."/>
            <person name="Kyrpides N.C."/>
            <person name="Klenk H.P."/>
            <person name="Woyke T."/>
        </authorList>
    </citation>
    <scope>NUCLEOTIDE SEQUENCE [LARGE SCALE GENOMIC DNA]</scope>
    <source>
        <strain evidence="10">DSM 14884 / JCM 11576 / T1</strain>
    </source>
</reference>
<evidence type="ECO:0000256" key="1">
    <source>
        <dbReference type="ARBA" id="ARBA00022475"/>
    </source>
</evidence>
<keyword evidence="7" id="KW-0997">Cell inner membrane</keyword>
<evidence type="ECO:0000256" key="6">
    <source>
        <dbReference type="ARBA" id="ARBA00023316"/>
    </source>
</evidence>
<name>F2NQ41_MARHT</name>
<dbReference type="PANTHER" id="PTHR30518">
    <property type="entry name" value="ENDOLYTIC MUREIN TRANSGLYCOSYLASE"/>
    <property type="match status" value="1"/>
</dbReference>
<evidence type="ECO:0000256" key="5">
    <source>
        <dbReference type="ARBA" id="ARBA00023239"/>
    </source>
</evidence>
<comment type="function">
    <text evidence="7">Functions as a peptidoglycan terminase that cleaves nascent peptidoglycan strands endolytically to terminate their elongation.</text>
</comment>
<keyword evidence="2 7" id="KW-0812">Transmembrane</keyword>
<evidence type="ECO:0000256" key="4">
    <source>
        <dbReference type="ARBA" id="ARBA00023136"/>
    </source>
</evidence>
<dbReference type="GO" id="GO:0071555">
    <property type="term" value="P:cell wall organization"/>
    <property type="evidence" value="ECO:0007669"/>
    <property type="project" value="UniProtKB-KW"/>
</dbReference>
<evidence type="ECO:0000313" key="9">
    <source>
        <dbReference type="EMBL" id="AEB11352.1"/>
    </source>
</evidence>
<dbReference type="eggNOG" id="COG1559">
    <property type="taxonomic scope" value="Bacteria"/>
</dbReference>
<dbReference type="NCBIfam" id="TIGR00247">
    <property type="entry name" value="endolytic transglycosylase MltG"/>
    <property type="match status" value="1"/>
</dbReference>
<evidence type="ECO:0000256" key="3">
    <source>
        <dbReference type="ARBA" id="ARBA00022989"/>
    </source>
</evidence>
<keyword evidence="1 7" id="KW-1003">Cell membrane</keyword>
<dbReference type="HAMAP" id="MF_02065">
    <property type="entry name" value="MltG"/>
    <property type="match status" value="1"/>
</dbReference>
<dbReference type="GO" id="GO:0005886">
    <property type="term" value="C:plasma membrane"/>
    <property type="evidence" value="ECO:0007669"/>
    <property type="project" value="UniProtKB-SubCell"/>
</dbReference>
<feature type="region of interest" description="Disordered" evidence="8">
    <location>
        <begin position="1"/>
        <end position="22"/>
    </location>
</feature>
<keyword evidence="6 7" id="KW-0961">Cell wall biogenesis/degradation</keyword>
<dbReference type="EMBL" id="CP002630">
    <property type="protein sequence ID" value="AEB11352.1"/>
    <property type="molecule type" value="Genomic_DNA"/>
</dbReference>
<evidence type="ECO:0000256" key="2">
    <source>
        <dbReference type="ARBA" id="ARBA00022692"/>
    </source>
</evidence>
<gene>
    <name evidence="7" type="primary">mltG</name>
    <name evidence="9" type="ordered locus">Marky_0602</name>
</gene>
<keyword evidence="10" id="KW-1185">Reference proteome</keyword>
<dbReference type="RefSeq" id="WP_013703404.1">
    <property type="nucleotide sequence ID" value="NC_015387.1"/>
</dbReference>
<dbReference type="InterPro" id="IPR003770">
    <property type="entry name" value="MLTG-like"/>
</dbReference>
<keyword evidence="5 7" id="KW-0456">Lyase</keyword>
<proteinExistence type="inferred from homology"/>
<organism evidence="9 10">
    <name type="scientific">Marinithermus hydrothermalis (strain DSM 14884 / JCM 11576 / T1)</name>
    <dbReference type="NCBI Taxonomy" id="869210"/>
    <lineage>
        <taxon>Bacteria</taxon>
        <taxon>Thermotogati</taxon>
        <taxon>Deinococcota</taxon>
        <taxon>Deinococci</taxon>
        <taxon>Thermales</taxon>
        <taxon>Thermaceae</taxon>
        <taxon>Marinithermus</taxon>
    </lineage>
</organism>
<dbReference type="Pfam" id="PF02618">
    <property type="entry name" value="YceG"/>
    <property type="match status" value="1"/>
</dbReference>
<dbReference type="AlphaFoldDB" id="F2NQ41"/>
<dbReference type="PANTHER" id="PTHR30518:SF2">
    <property type="entry name" value="ENDOLYTIC MUREIN TRANSGLYCOSYLASE"/>
    <property type="match status" value="1"/>
</dbReference>
<evidence type="ECO:0000256" key="8">
    <source>
        <dbReference type="SAM" id="MobiDB-lite"/>
    </source>
</evidence>
<accession>F2NQ41</accession>
<keyword evidence="4 7" id="KW-0472">Membrane</keyword>
<dbReference type="Gene3D" id="3.30.1490.480">
    <property type="entry name" value="Endolytic murein transglycosylase"/>
    <property type="match status" value="1"/>
</dbReference>
<dbReference type="CDD" id="cd08010">
    <property type="entry name" value="MltG_like"/>
    <property type="match status" value="1"/>
</dbReference>
<dbReference type="OrthoDB" id="9814591at2"/>
<dbReference type="STRING" id="869210.Marky_0602"/>
<dbReference type="Proteomes" id="UP000007030">
    <property type="component" value="Chromosome"/>
</dbReference>
<dbReference type="EC" id="4.2.2.29" evidence="7"/>
<dbReference type="HOGENOM" id="CLU_025574_2_0_0"/>
<comment type="subcellular location">
    <subcellularLocation>
        <location evidence="7">Cell inner membrane</location>
        <topology evidence="7">Single-pass membrane protein</topology>
    </subcellularLocation>
</comment>
<sequence>MRDPRLPYPVYPALPAPGRGQPPPRGRRLWVAGLAAAVFLLGLGALGYGYFLLGPTGVTAVVRIPRGAGAYQVAEVLEAAGLVRDATAFALYARATGKAGALRSGVYRLEGRGVPQLLEDLSGRQAPLAARLTFPEGWRAVEYAARLEANGFDGRAYLERVRDPPAELTPEYVEGPTLEGYLFPATYTIPLDATPEEILRMMLERFEQELTPERRARLAELGLSVHAWVTLASIVQAEAGSVEEMPYIAGVFLNRLDAGLPLQSDPTVAYALGKRLPELDRFAGDFEVDSPYNTYKRVGLPPGPINNPGRAALEAVLNAKRFSPAGKPYLFFFHARGELYLNEDFGGHLRDLNRYRYAP</sequence>
<dbReference type="GO" id="GO:0009252">
    <property type="term" value="P:peptidoglycan biosynthetic process"/>
    <property type="evidence" value="ECO:0007669"/>
    <property type="project" value="UniProtKB-UniRule"/>
</dbReference>
<protein>
    <recommendedName>
        <fullName evidence="7">Endolytic murein transglycosylase</fullName>
        <ecNumber evidence="7">4.2.2.29</ecNumber>
    </recommendedName>
    <alternativeName>
        <fullName evidence="7">Peptidoglycan lytic transglycosylase</fullName>
    </alternativeName>
    <alternativeName>
        <fullName evidence="7">Peptidoglycan polymerization terminase</fullName>
    </alternativeName>
</protein>
<evidence type="ECO:0000256" key="7">
    <source>
        <dbReference type="HAMAP-Rule" id="MF_02065"/>
    </source>
</evidence>
<dbReference type="GO" id="GO:0008932">
    <property type="term" value="F:lytic endotransglycosylase activity"/>
    <property type="evidence" value="ECO:0007669"/>
    <property type="project" value="UniProtKB-UniRule"/>
</dbReference>
<feature type="transmembrane region" description="Helical" evidence="7">
    <location>
        <begin position="29"/>
        <end position="53"/>
    </location>
</feature>